<dbReference type="Proteomes" id="UP001140560">
    <property type="component" value="Unassembled WGS sequence"/>
</dbReference>
<dbReference type="EMBL" id="JAPEUY010000003">
    <property type="protein sequence ID" value="KAJ4375017.1"/>
    <property type="molecule type" value="Genomic_DNA"/>
</dbReference>
<comment type="caution">
    <text evidence="2">The sequence shown here is derived from an EMBL/GenBank/DDBJ whole genome shotgun (WGS) entry which is preliminary data.</text>
</comment>
<protein>
    <submittedName>
        <fullName evidence="2">Uncharacterized protein</fullName>
    </submittedName>
</protein>
<keyword evidence="3" id="KW-1185">Reference proteome</keyword>
<feature type="compositionally biased region" description="Basic and acidic residues" evidence="1">
    <location>
        <begin position="92"/>
        <end position="115"/>
    </location>
</feature>
<feature type="region of interest" description="Disordered" evidence="1">
    <location>
        <begin position="198"/>
        <end position="235"/>
    </location>
</feature>
<organism evidence="2 3">
    <name type="scientific">Neocucurbitaria cava</name>
    <dbReference type="NCBI Taxonomy" id="798079"/>
    <lineage>
        <taxon>Eukaryota</taxon>
        <taxon>Fungi</taxon>
        <taxon>Dikarya</taxon>
        <taxon>Ascomycota</taxon>
        <taxon>Pezizomycotina</taxon>
        <taxon>Dothideomycetes</taxon>
        <taxon>Pleosporomycetidae</taxon>
        <taxon>Pleosporales</taxon>
        <taxon>Pleosporineae</taxon>
        <taxon>Cucurbitariaceae</taxon>
        <taxon>Neocucurbitaria</taxon>
    </lineage>
</organism>
<gene>
    <name evidence="2" type="ORF">N0V83_002096</name>
</gene>
<reference evidence="2" key="1">
    <citation type="submission" date="2022-10" db="EMBL/GenBank/DDBJ databases">
        <title>Tapping the CABI collections for fungal endophytes: first genome assemblies for Collariella, Neodidymelliopsis, Ascochyta clinopodiicola, Didymella pomorum, Didymosphaeria variabile, Neocosmospora piperis and Neocucurbitaria cava.</title>
        <authorList>
            <person name="Hill R."/>
        </authorList>
    </citation>
    <scope>NUCLEOTIDE SEQUENCE</scope>
    <source>
        <strain evidence="2">IMI 356814</strain>
    </source>
</reference>
<evidence type="ECO:0000313" key="3">
    <source>
        <dbReference type="Proteomes" id="UP001140560"/>
    </source>
</evidence>
<sequence>MAKSKLRAISGPMDAKHVGGVSVTGSNSSSLDSYFTNTTIEPDELPSHTFVAKGTTELPRRSDTIASVIRRPSISLKRSLSRLRTKSISHLPDLHRKHESEQQADKPVTRSDSTKASRPLRMQSSMSRLRQKVGLDREIYEPPVPKSTTPEPDIAPEPVPKDYPPLRPRRSLARLTTASSIYPTVPDSDLARTSTIIQRQSSTVQRRPSPPIQKESSITQPRKQPPVRPKRADSGTAIEFNDVPMDERPLGFKEILAVQTFAERMALYKKTREYWASADHGLMEWTGRVGAPRLVPTRV</sequence>
<accession>A0A9W8YGV4</accession>
<dbReference type="AlphaFoldDB" id="A0A9W8YGV4"/>
<evidence type="ECO:0000256" key="1">
    <source>
        <dbReference type="SAM" id="MobiDB-lite"/>
    </source>
</evidence>
<evidence type="ECO:0000313" key="2">
    <source>
        <dbReference type="EMBL" id="KAJ4375017.1"/>
    </source>
</evidence>
<proteinExistence type="predicted"/>
<feature type="compositionally biased region" description="Low complexity" evidence="1">
    <location>
        <begin position="18"/>
        <end position="30"/>
    </location>
</feature>
<feature type="region of interest" description="Disordered" evidence="1">
    <location>
        <begin position="1"/>
        <end position="35"/>
    </location>
</feature>
<feature type="compositionally biased region" description="Polar residues" evidence="1">
    <location>
        <begin position="116"/>
        <end position="128"/>
    </location>
</feature>
<name>A0A9W8YGV4_9PLEO</name>
<feature type="region of interest" description="Disordered" evidence="1">
    <location>
        <begin position="88"/>
        <end position="168"/>
    </location>
</feature>
<feature type="compositionally biased region" description="Pro residues" evidence="1">
    <location>
        <begin position="153"/>
        <end position="166"/>
    </location>
</feature>
<dbReference type="OrthoDB" id="5151921at2759"/>